<feature type="compositionally biased region" description="Basic and acidic residues" evidence="1">
    <location>
        <begin position="226"/>
        <end position="240"/>
    </location>
</feature>
<dbReference type="EMBL" id="OVEO01000008">
    <property type="protein sequence ID" value="SPQ97704.1"/>
    <property type="molecule type" value="Genomic_DNA"/>
</dbReference>
<feature type="transmembrane region" description="Helical" evidence="2">
    <location>
        <begin position="6"/>
        <end position="28"/>
    </location>
</feature>
<reference evidence="3 4" key="1">
    <citation type="submission" date="2018-03" db="EMBL/GenBank/DDBJ databases">
        <authorList>
            <person name="Fogelqvist J."/>
        </authorList>
    </citation>
    <scope>NUCLEOTIDE SEQUENCE [LARGE SCALE GENOMIC DNA]</scope>
</reference>
<evidence type="ECO:0000256" key="1">
    <source>
        <dbReference type="SAM" id="MobiDB-lite"/>
    </source>
</evidence>
<feature type="region of interest" description="Disordered" evidence="1">
    <location>
        <begin position="149"/>
        <end position="241"/>
    </location>
</feature>
<name>A0A3P3YC17_PLABS</name>
<geneLocation type="mitochondrion" evidence="3"/>
<keyword evidence="2" id="KW-0472">Membrane</keyword>
<feature type="compositionally biased region" description="Low complexity" evidence="1">
    <location>
        <begin position="158"/>
        <end position="176"/>
    </location>
</feature>
<organism evidence="3 4">
    <name type="scientific">Plasmodiophora brassicae</name>
    <name type="common">Clubroot disease agent</name>
    <dbReference type="NCBI Taxonomy" id="37360"/>
    <lineage>
        <taxon>Eukaryota</taxon>
        <taxon>Sar</taxon>
        <taxon>Rhizaria</taxon>
        <taxon>Endomyxa</taxon>
        <taxon>Phytomyxea</taxon>
        <taxon>Plasmodiophorida</taxon>
        <taxon>Plasmodiophoridae</taxon>
        <taxon>Plasmodiophora</taxon>
    </lineage>
</organism>
<protein>
    <submittedName>
        <fullName evidence="3">Uncharacterized protein</fullName>
    </submittedName>
</protein>
<dbReference type="AlphaFoldDB" id="A0A3P3YC17"/>
<evidence type="ECO:0000256" key="2">
    <source>
        <dbReference type="SAM" id="Phobius"/>
    </source>
</evidence>
<keyword evidence="2" id="KW-1133">Transmembrane helix</keyword>
<evidence type="ECO:0000313" key="3">
    <source>
        <dbReference type="EMBL" id="SPQ97704.1"/>
    </source>
</evidence>
<evidence type="ECO:0000313" key="4">
    <source>
        <dbReference type="Proteomes" id="UP000290189"/>
    </source>
</evidence>
<proteinExistence type="predicted"/>
<accession>A0A3P3YC17</accession>
<feature type="region of interest" description="Disordered" evidence="1">
    <location>
        <begin position="255"/>
        <end position="285"/>
    </location>
</feature>
<dbReference type="Proteomes" id="UP000290189">
    <property type="component" value="Unassembled WGS sequence"/>
</dbReference>
<feature type="compositionally biased region" description="Pro residues" evidence="1">
    <location>
        <begin position="192"/>
        <end position="203"/>
    </location>
</feature>
<keyword evidence="2" id="KW-0812">Transmembrane</keyword>
<gene>
    <name evidence="3" type="ORF">PLBR_LOCUS4919</name>
</gene>
<sequence length="285" mass="30291">MSDDPTGTIVAVVIIVPIVACLIIWYMYRVRFWYRTAKVLACFSCCCGWLCCGWKHVVRKPPHTGLCAGSGRKSRAKRVAICFPHNPCFHCCPEGCHCDPCCDDSPEARSRRIHMDPEAHPFGLGCACPCAPLCLIRCLCEDDVEEGLASNPAPPVPRQQQQQPARPPVAAMARPASNDPPSNNRYAGPAAAAPPPLNDPPPAYDDIVQDDADVRKPAAFGAPAPLDRRQEPADDSKEADITATQAAKVLAKKAAQGVAGLASGAMAMAKSARSGSPAAAPSRKT</sequence>
<keyword evidence="3" id="KW-0496">Mitochondrion</keyword>
<feature type="compositionally biased region" description="Low complexity" evidence="1">
    <location>
        <begin position="269"/>
        <end position="285"/>
    </location>
</feature>